<dbReference type="InterPro" id="IPR003406">
    <property type="entry name" value="Glyco_trans_14"/>
</dbReference>
<feature type="region of interest" description="Disordered" evidence="6">
    <location>
        <begin position="460"/>
        <end position="490"/>
    </location>
</feature>
<dbReference type="PANTHER" id="PTHR46671">
    <property type="entry name" value="PROTEIN CBG11221"/>
    <property type="match status" value="1"/>
</dbReference>
<dbReference type="Proteomes" id="UP000035680">
    <property type="component" value="Unassembled WGS sequence"/>
</dbReference>
<reference evidence="9" key="2">
    <citation type="submission" date="2015-08" db="UniProtKB">
        <authorList>
            <consortium name="WormBaseParasite"/>
        </authorList>
    </citation>
    <scope>IDENTIFICATION</scope>
</reference>
<evidence type="ECO:0000256" key="2">
    <source>
        <dbReference type="ARBA" id="ARBA00022676"/>
    </source>
</evidence>
<dbReference type="AlphaFoldDB" id="A0A0K0FTM6"/>
<dbReference type="GO" id="GO:0016757">
    <property type="term" value="F:glycosyltransferase activity"/>
    <property type="evidence" value="ECO:0007669"/>
    <property type="project" value="UniProtKB-KW"/>
</dbReference>
<dbReference type="GO" id="GO:0016020">
    <property type="term" value="C:membrane"/>
    <property type="evidence" value="ECO:0007669"/>
    <property type="project" value="UniProtKB-SubCell"/>
</dbReference>
<evidence type="ECO:0000256" key="5">
    <source>
        <dbReference type="ARBA" id="ARBA00023180"/>
    </source>
</evidence>
<evidence type="ECO:0000256" key="4">
    <source>
        <dbReference type="ARBA" id="ARBA00023136"/>
    </source>
</evidence>
<feature type="transmembrane region" description="Helical" evidence="7">
    <location>
        <begin position="6"/>
        <end position="26"/>
    </location>
</feature>
<keyword evidence="8" id="KW-1185">Reference proteome</keyword>
<evidence type="ECO:0000313" key="9">
    <source>
        <dbReference type="WBParaSite" id="SVE_1568800.1"/>
    </source>
</evidence>
<evidence type="ECO:0000256" key="3">
    <source>
        <dbReference type="ARBA" id="ARBA00022679"/>
    </source>
</evidence>
<dbReference type="STRING" id="75913.A0A0K0FTM6"/>
<protein>
    <submittedName>
        <fullName evidence="9">Uncharacterized protein</fullName>
    </submittedName>
</protein>
<keyword evidence="7" id="KW-1133">Transmembrane helix</keyword>
<proteinExistence type="predicted"/>
<accession>A0A0K0FTM6</accession>
<dbReference type="Pfam" id="PF02485">
    <property type="entry name" value="Branch"/>
    <property type="match status" value="1"/>
</dbReference>
<reference evidence="8" key="1">
    <citation type="submission" date="2014-07" db="EMBL/GenBank/DDBJ databases">
        <authorList>
            <person name="Martin A.A"/>
            <person name="De Silva N."/>
        </authorList>
    </citation>
    <scope>NUCLEOTIDE SEQUENCE</scope>
</reference>
<dbReference type="PANTHER" id="PTHR46671:SF7">
    <property type="entry name" value="CORE-2_I-BRANCHING ENZYME"/>
    <property type="match status" value="1"/>
</dbReference>
<feature type="compositionally biased region" description="Pro residues" evidence="6">
    <location>
        <begin position="473"/>
        <end position="482"/>
    </location>
</feature>
<comment type="subcellular location">
    <subcellularLocation>
        <location evidence="1">Membrane</location>
        <topology evidence="1">Single-pass type II membrane protein</topology>
    </subcellularLocation>
</comment>
<keyword evidence="7" id="KW-0812">Transmembrane</keyword>
<keyword evidence="5" id="KW-0325">Glycoprotein</keyword>
<organism evidence="8 9">
    <name type="scientific">Strongyloides venezuelensis</name>
    <name type="common">Threadworm</name>
    <dbReference type="NCBI Taxonomy" id="75913"/>
    <lineage>
        <taxon>Eukaryota</taxon>
        <taxon>Metazoa</taxon>
        <taxon>Ecdysozoa</taxon>
        <taxon>Nematoda</taxon>
        <taxon>Chromadorea</taxon>
        <taxon>Rhabditida</taxon>
        <taxon>Tylenchina</taxon>
        <taxon>Panagrolaimomorpha</taxon>
        <taxon>Strongyloidoidea</taxon>
        <taxon>Strongyloididae</taxon>
        <taxon>Strongyloides</taxon>
    </lineage>
</organism>
<sequence length="506" mass="59221">MYINNYPIFATAIFIFILFEFFLVFLNSNQQTSSKNEKINYYLPEYNYSEKYYLEYLTPEILEGEVRLRYSLKLGKAIPTFWKSQHLRNLDCKKVLRGDQAYINEARQTRHKYDFVSDSFPVTCNDIQMRGFYPNESMSKEEAEYPLAFAINVFHDYLKIEQYFLLMYAPQNQFCYAIDKKSSPDFKKKVRNLAKCFKNVYVVEKEYPMDHTGVNGNLYNYECMKLLNGKNYKYLFLLQNDDVPLKTNRELVQIMKLYNGSVDMDFGNSFTNHPINIAKNVSLKYKDLNIFRKEDKRLKDPEVMNSTLMVQKGFLEAALPKKAVDYVVNVLNISTLIKNLNSGLPYTDEIFWPTIMTSPELQVPGWQHYKCSKNKKFSYFYYTRKSIYTSYKKCLSKNVRHGVCLFGVEVLHDLKSWPQFFGNKFYSEFDAGASICWSEYMYEKKFFEFDKKNISYFPQPQDGGGGGGAGQQQPPPPPPPPKPPKKRLSAVARTTAKTAIEISFIF</sequence>
<dbReference type="WBParaSite" id="SVE_1568800.1">
    <property type="protein sequence ID" value="SVE_1568800.1"/>
    <property type="gene ID" value="SVE_1568800"/>
</dbReference>
<keyword evidence="4 7" id="KW-0472">Membrane</keyword>
<keyword evidence="2" id="KW-0328">Glycosyltransferase</keyword>
<evidence type="ECO:0000256" key="1">
    <source>
        <dbReference type="ARBA" id="ARBA00004606"/>
    </source>
</evidence>
<keyword evidence="3" id="KW-0808">Transferase</keyword>
<name>A0A0K0FTM6_STRVS</name>
<evidence type="ECO:0000256" key="7">
    <source>
        <dbReference type="SAM" id="Phobius"/>
    </source>
</evidence>
<evidence type="ECO:0000256" key="6">
    <source>
        <dbReference type="SAM" id="MobiDB-lite"/>
    </source>
</evidence>
<evidence type="ECO:0000313" key="8">
    <source>
        <dbReference type="Proteomes" id="UP000035680"/>
    </source>
</evidence>